<dbReference type="EMBL" id="CAMXCT010002446">
    <property type="protein sequence ID" value="CAI3998210.1"/>
    <property type="molecule type" value="Genomic_DNA"/>
</dbReference>
<accession>A0A9P1G559</accession>
<dbReference type="OrthoDB" id="447703at2759"/>
<keyword evidence="4" id="KW-1185">Reference proteome</keyword>
<dbReference type="AlphaFoldDB" id="A0A9P1G559"/>
<sequence>MDDLSVCLGASSNQALLSKTGTALSILIDLCHETHMHPNLKKGKTEVMFCFRGAGSRELRRQYYSQSSGFPVICEKKTHHISVVSRYLHLGGILHHRIVAHAEITRRLGIAHQAFTQHRRVLYHNALIPWKKRQEIFSTLVLSKLVFGFESWTSETQQCRDQLHAGIVKLHKRLLGYRCIAHLTDDAVIIAAGLPSPTEILRCSRLRYFGSLYRCGRDAHWGLLKEDLTWVAMLEDDFRWLWQQLHNSTSLPDPSLHFPVWQDILMHHGGYWKKLIKKGVAHACLQRENEDIAVQMHRRVANILHQHGWAPELPINKHKYQKQSQAFGCMQCRTTHASRAGESAHMFRRHGYRASARQLFDGTSCPHCLREYHTRAKVLAHLRHAHVCRQSLIGRRISCDPTPGTGSTVDRDLHEATDGAIPFLLGQGPRIPEGNLHDFVDYDIHVLEALYLRLVELEPTDDLMTALQEVVTCVQALLKVDNWAFLADVTQPDSVSKVLYCMHTQDGEDEVMLGTLLLGFAFECMAALAICTGAGLLEHPRDPEHPDYVSIWRLPILRLLLNLPRMRLISLSKGLFGAPSPKPTTFLVLGMATLEMDLHRHRLSGHLPQGCSIGKDSSGNYRTAPLKEYPPSLCMAVATGLCTDITSMDCGEAECDPPSEFIERCKGMHDVSFDGCIGHDG</sequence>
<organism evidence="2">
    <name type="scientific">Cladocopium goreaui</name>
    <dbReference type="NCBI Taxonomy" id="2562237"/>
    <lineage>
        <taxon>Eukaryota</taxon>
        <taxon>Sar</taxon>
        <taxon>Alveolata</taxon>
        <taxon>Dinophyceae</taxon>
        <taxon>Suessiales</taxon>
        <taxon>Symbiodiniaceae</taxon>
        <taxon>Cladocopium</taxon>
    </lineage>
</organism>
<evidence type="ECO:0000313" key="3">
    <source>
        <dbReference type="EMBL" id="CAL1151585.1"/>
    </source>
</evidence>
<dbReference type="Proteomes" id="UP001152797">
    <property type="component" value="Unassembled WGS sequence"/>
</dbReference>
<dbReference type="PROSITE" id="PS00028">
    <property type="entry name" value="ZINC_FINGER_C2H2_1"/>
    <property type="match status" value="1"/>
</dbReference>
<name>A0A9P1G559_9DINO</name>
<evidence type="ECO:0000259" key="1">
    <source>
        <dbReference type="PROSITE" id="PS00028"/>
    </source>
</evidence>
<reference evidence="3" key="2">
    <citation type="submission" date="2024-04" db="EMBL/GenBank/DDBJ databases">
        <authorList>
            <person name="Chen Y."/>
            <person name="Shah S."/>
            <person name="Dougan E. K."/>
            <person name="Thang M."/>
            <person name="Chan C."/>
        </authorList>
    </citation>
    <scope>NUCLEOTIDE SEQUENCE [LARGE SCALE GENOMIC DNA]</scope>
</reference>
<gene>
    <name evidence="2" type="ORF">C1SCF055_LOCUS24527</name>
</gene>
<proteinExistence type="predicted"/>
<dbReference type="InterPro" id="IPR013087">
    <property type="entry name" value="Znf_C2H2_type"/>
</dbReference>
<evidence type="ECO:0000313" key="2">
    <source>
        <dbReference type="EMBL" id="CAI3998210.1"/>
    </source>
</evidence>
<protein>
    <recommendedName>
        <fullName evidence="1">C2H2-type domain-containing protein</fullName>
    </recommendedName>
</protein>
<feature type="domain" description="C2H2-type" evidence="1">
    <location>
        <begin position="365"/>
        <end position="386"/>
    </location>
</feature>
<reference evidence="2" key="1">
    <citation type="submission" date="2022-10" db="EMBL/GenBank/DDBJ databases">
        <authorList>
            <person name="Chen Y."/>
            <person name="Dougan E. K."/>
            <person name="Chan C."/>
            <person name="Rhodes N."/>
            <person name="Thang M."/>
        </authorList>
    </citation>
    <scope>NUCLEOTIDE SEQUENCE</scope>
</reference>
<comment type="caution">
    <text evidence="2">The sequence shown here is derived from an EMBL/GenBank/DDBJ whole genome shotgun (WGS) entry which is preliminary data.</text>
</comment>
<evidence type="ECO:0000313" key="4">
    <source>
        <dbReference type="Proteomes" id="UP001152797"/>
    </source>
</evidence>
<dbReference type="EMBL" id="CAMXCT030002446">
    <property type="protein sequence ID" value="CAL4785522.1"/>
    <property type="molecule type" value="Genomic_DNA"/>
</dbReference>
<dbReference type="EMBL" id="CAMXCT020002446">
    <property type="protein sequence ID" value="CAL1151585.1"/>
    <property type="molecule type" value="Genomic_DNA"/>
</dbReference>